<sequence>MDIGKMQEEMMKRQAGPSFGFVKLRIGVKRTTDMITAISKQWSKIARTGAIDVKFMGVDVSTIMFTLEKGQDTLEEWGQKKKVEEKFDPPPEELEKMDIGKMQEEMMKRQSGPSFGFVKLRIGVKRTTDMITAISKQWSKIARTGAIDVKFMGVDVSTIMFTLEKGQDTLELKEFILSQPEAYEVKIGDQLFRRPGDPSFDDVFAEDYNKKNNKDEGHTHPSTDDHERDEL</sequence>
<evidence type="ECO:0000313" key="2">
    <source>
        <dbReference type="EMBL" id="PWA48621.1"/>
    </source>
</evidence>
<organism evidence="2 3">
    <name type="scientific">Artemisia annua</name>
    <name type="common">Sweet wormwood</name>
    <dbReference type="NCBI Taxonomy" id="35608"/>
    <lineage>
        <taxon>Eukaryota</taxon>
        <taxon>Viridiplantae</taxon>
        <taxon>Streptophyta</taxon>
        <taxon>Embryophyta</taxon>
        <taxon>Tracheophyta</taxon>
        <taxon>Spermatophyta</taxon>
        <taxon>Magnoliopsida</taxon>
        <taxon>eudicotyledons</taxon>
        <taxon>Gunneridae</taxon>
        <taxon>Pentapetalae</taxon>
        <taxon>asterids</taxon>
        <taxon>campanulids</taxon>
        <taxon>Asterales</taxon>
        <taxon>Asteraceae</taxon>
        <taxon>Asteroideae</taxon>
        <taxon>Anthemideae</taxon>
        <taxon>Artemisiinae</taxon>
        <taxon>Artemisia</taxon>
    </lineage>
</organism>
<dbReference type="Proteomes" id="UP000245207">
    <property type="component" value="Unassembled WGS sequence"/>
</dbReference>
<feature type="compositionally biased region" description="Basic and acidic residues" evidence="1">
    <location>
        <begin position="207"/>
        <end position="231"/>
    </location>
</feature>
<dbReference type="AlphaFoldDB" id="A0A2U1LHY8"/>
<reference evidence="2 3" key="1">
    <citation type="journal article" date="2018" name="Mol. Plant">
        <title>The genome of Artemisia annua provides insight into the evolution of Asteraceae family and artemisinin biosynthesis.</title>
        <authorList>
            <person name="Shen Q."/>
            <person name="Zhang L."/>
            <person name="Liao Z."/>
            <person name="Wang S."/>
            <person name="Yan T."/>
            <person name="Shi P."/>
            <person name="Liu M."/>
            <person name="Fu X."/>
            <person name="Pan Q."/>
            <person name="Wang Y."/>
            <person name="Lv Z."/>
            <person name="Lu X."/>
            <person name="Zhang F."/>
            <person name="Jiang W."/>
            <person name="Ma Y."/>
            <person name="Chen M."/>
            <person name="Hao X."/>
            <person name="Li L."/>
            <person name="Tang Y."/>
            <person name="Lv G."/>
            <person name="Zhou Y."/>
            <person name="Sun X."/>
            <person name="Brodelius P.E."/>
            <person name="Rose J.K.C."/>
            <person name="Tang K."/>
        </authorList>
    </citation>
    <scope>NUCLEOTIDE SEQUENCE [LARGE SCALE GENOMIC DNA]</scope>
    <source>
        <strain evidence="3">cv. Huhao1</strain>
        <tissue evidence="2">Leaf</tissue>
    </source>
</reference>
<dbReference type="Gene3D" id="3.30.70.260">
    <property type="match status" value="1"/>
</dbReference>
<evidence type="ECO:0000256" key="1">
    <source>
        <dbReference type="SAM" id="MobiDB-lite"/>
    </source>
</evidence>
<dbReference type="STRING" id="35608.A0A2U1LHY8"/>
<dbReference type="PANTHER" id="PTHR36357:SF1">
    <property type="entry name" value="OS03G0148300 PROTEIN"/>
    <property type="match status" value="1"/>
</dbReference>
<comment type="caution">
    <text evidence="2">The sequence shown here is derived from an EMBL/GenBank/DDBJ whole genome shotgun (WGS) entry which is preliminary data.</text>
</comment>
<name>A0A2U1LHY8_ARTAN</name>
<keyword evidence="3" id="KW-1185">Reference proteome</keyword>
<dbReference type="GO" id="GO:0006457">
    <property type="term" value="P:protein folding"/>
    <property type="evidence" value="ECO:0007669"/>
    <property type="project" value="InterPro"/>
</dbReference>
<evidence type="ECO:0000313" key="3">
    <source>
        <dbReference type="Proteomes" id="UP000245207"/>
    </source>
</evidence>
<dbReference type="InterPro" id="IPR019330">
    <property type="entry name" value="MESD"/>
</dbReference>
<dbReference type="PANTHER" id="PTHR36357">
    <property type="entry name" value="OS03G0148300 PROTEIN"/>
    <property type="match status" value="1"/>
</dbReference>
<protein>
    <submittedName>
        <fullName evidence="2">Mesoderm development candidate 2</fullName>
    </submittedName>
</protein>
<dbReference type="EMBL" id="PKPP01009284">
    <property type="protein sequence ID" value="PWA48621.1"/>
    <property type="molecule type" value="Genomic_DNA"/>
</dbReference>
<dbReference type="OrthoDB" id="75833at2759"/>
<gene>
    <name evidence="2" type="ORF">CTI12_AA482470</name>
</gene>
<dbReference type="Pfam" id="PF10185">
    <property type="entry name" value="Mesd"/>
    <property type="match status" value="1"/>
</dbReference>
<proteinExistence type="predicted"/>
<accession>A0A2U1LHY8</accession>
<feature type="region of interest" description="Disordered" evidence="1">
    <location>
        <begin position="194"/>
        <end position="231"/>
    </location>
</feature>